<dbReference type="PANTHER" id="PTHR43668">
    <property type="entry name" value="ALLANTOINASE"/>
    <property type="match status" value="1"/>
</dbReference>
<organism evidence="3 4">
    <name type="scientific">Robiginitalea marina</name>
    <dbReference type="NCBI Taxonomy" id="2954105"/>
    <lineage>
        <taxon>Bacteria</taxon>
        <taxon>Pseudomonadati</taxon>
        <taxon>Bacteroidota</taxon>
        <taxon>Flavobacteriia</taxon>
        <taxon>Flavobacteriales</taxon>
        <taxon>Flavobacteriaceae</taxon>
        <taxon>Robiginitalea</taxon>
    </lineage>
</organism>
<dbReference type="SUPFAM" id="SSF51556">
    <property type="entry name" value="Metallo-dependent hydrolases"/>
    <property type="match status" value="1"/>
</dbReference>
<proteinExistence type="predicted"/>
<dbReference type="InterPro" id="IPR032466">
    <property type="entry name" value="Metal_Hydrolase"/>
</dbReference>
<dbReference type="Proteomes" id="UP001206312">
    <property type="component" value="Unassembled WGS sequence"/>
</dbReference>
<evidence type="ECO:0000259" key="2">
    <source>
        <dbReference type="Pfam" id="PF12890"/>
    </source>
</evidence>
<dbReference type="PANTHER" id="PTHR43668:SF2">
    <property type="entry name" value="ALLANTOINASE"/>
    <property type="match status" value="1"/>
</dbReference>
<evidence type="ECO:0000256" key="1">
    <source>
        <dbReference type="ARBA" id="ARBA00022975"/>
    </source>
</evidence>
<dbReference type="Gene3D" id="2.30.40.10">
    <property type="entry name" value="Urease, subunit C, domain 1"/>
    <property type="match status" value="1"/>
</dbReference>
<comment type="caution">
    <text evidence="3">The sequence shown here is derived from an EMBL/GenBank/DDBJ whole genome shotgun (WGS) entry which is preliminary data.</text>
</comment>
<evidence type="ECO:0000313" key="4">
    <source>
        <dbReference type="Proteomes" id="UP001206312"/>
    </source>
</evidence>
<dbReference type="CDD" id="cd01317">
    <property type="entry name" value="DHOase_IIa"/>
    <property type="match status" value="1"/>
</dbReference>
<sequence length="417" mass="45095">MNLLIKSATLIDPTQPALHLKKRDLLIEKGQIRAIGTGLREGGNTRVIRLENLFVSPGWFDSGVSFGEPGFEERETIANGLKVAAASGFAGVVLNTNTNPTPDTSGDIVFLKDAARGQVSELFPMGTLSVKSRGEDLSEMHDMHQAGAVGFSDYKTPLENPNLLKLALLYVQHFGGLAHSFPMDAQVSAKGQVHEGNVSVTLGLKGIPALAEELRIARDLALLEYTGGRLHIPTISSAHSVALIASAKKKGLDVSCSVAIHNLWFTEESLEGFDSRFKVLPPLRSQRDVKALRKALKEGVIDFVTTDHCPMDIEEKRKEFDLASFGTVGLEGAFGVLNQIFGTEASVEILTRGRERFGLRRPVLKEGEKAVLTLFNPEQQSVLEADTLLSSSKNAIFLGVPLVGKAYGVIVGERNSL</sequence>
<keyword evidence="1" id="KW-0665">Pyrimidine biosynthesis</keyword>
<feature type="domain" description="Dihydroorotase catalytic" evidence="2">
    <location>
        <begin position="57"/>
        <end position="238"/>
    </location>
</feature>
<gene>
    <name evidence="3" type="ORF">NG653_02050</name>
</gene>
<name>A0ABT1AUF7_9FLAO</name>
<dbReference type="Gene3D" id="3.20.20.140">
    <property type="entry name" value="Metal-dependent hydrolases"/>
    <property type="match status" value="1"/>
</dbReference>
<dbReference type="InterPro" id="IPR004722">
    <property type="entry name" value="DHOase"/>
</dbReference>
<keyword evidence="4" id="KW-1185">Reference proteome</keyword>
<dbReference type="EMBL" id="JAMXIB010000001">
    <property type="protein sequence ID" value="MCO5723621.1"/>
    <property type="molecule type" value="Genomic_DNA"/>
</dbReference>
<protein>
    <submittedName>
        <fullName evidence="3">Dihydroorotase</fullName>
    </submittedName>
</protein>
<dbReference type="InterPro" id="IPR011059">
    <property type="entry name" value="Metal-dep_hydrolase_composite"/>
</dbReference>
<dbReference type="InterPro" id="IPR050138">
    <property type="entry name" value="DHOase/Allantoinase_Hydrolase"/>
</dbReference>
<dbReference type="SUPFAM" id="SSF51338">
    <property type="entry name" value="Composite domain of metallo-dependent hydrolases"/>
    <property type="match status" value="1"/>
</dbReference>
<dbReference type="Pfam" id="PF12890">
    <property type="entry name" value="DHOase"/>
    <property type="match status" value="1"/>
</dbReference>
<accession>A0ABT1AUF7</accession>
<dbReference type="InterPro" id="IPR024403">
    <property type="entry name" value="DHOase_cat"/>
</dbReference>
<reference evidence="3 4" key="1">
    <citation type="submission" date="2022-06" db="EMBL/GenBank/DDBJ databases">
        <authorList>
            <person name="Xuan X."/>
        </authorList>
    </citation>
    <scope>NUCLEOTIDE SEQUENCE [LARGE SCALE GENOMIC DNA]</scope>
    <source>
        <strain evidence="3 4">2V75</strain>
    </source>
</reference>
<evidence type="ECO:0000313" key="3">
    <source>
        <dbReference type="EMBL" id="MCO5723621.1"/>
    </source>
</evidence>
<dbReference type="RefSeq" id="WP_252739992.1">
    <property type="nucleotide sequence ID" value="NZ_JAMXIB010000001.1"/>
</dbReference>